<dbReference type="Proteomes" id="UP000595140">
    <property type="component" value="Unassembled WGS sequence"/>
</dbReference>
<keyword evidence="3" id="KW-1185">Reference proteome</keyword>
<evidence type="ECO:0000313" key="3">
    <source>
        <dbReference type="Proteomes" id="UP000595140"/>
    </source>
</evidence>
<dbReference type="PANTHER" id="PTHR19855">
    <property type="entry name" value="WD40 REPEAT PROTEIN 12, 37"/>
    <property type="match status" value="1"/>
</dbReference>
<dbReference type="SUPFAM" id="SSF50978">
    <property type="entry name" value="WD40 repeat-like"/>
    <property type="match status" value="1"/>
</dbReference>
<dbReference type="SUPFAM" id="SSF81383">
    <property type="entry name" value="F-box domain"/>
    <property type="match status" value="1"/>
</dbReference>
<dbReference type="EMBL" id="OOIL02006718">
    <property type="protein sequence ID" value="VFR00790.1"/>
    <property type="molecule type" value="Genomic_DNA"/>
</dbReference>
<accession>A0A484NIK3</accession>
<dbReference type="OrthoDB" id="760263at2759"/>
<reference evidence="2 3" key="1">
    <citation type="submission" date="2018-04" db="EMBL/GenBank/DDBJ databases">
        <authorList>
            <person name="Vogel A."/>
        </authorList>
    </citation>
    <scope>NUCLEOTIDE SEQUENCE [LARGE SCALE GENOMIC DNA]</scope>
</reference>
<dbReference type="AlphaFoldDB" id="A0A484NIK3"/>
<dbReference type="PANTHER" id="PTHR19855:SF31">
    <property type="entry name" value="TRANSCRIPTIONAL REGULATOR STERILE APETALA"/>
    <property type="match status" value="1"/>
</dbReference>
<dbReference type="Gene3D" id="2.130.10.10">
    <property type="entry name" value="YVTN repeat-like/Quinoprotein amine dehydrogenase"/>
    <property type="match status" value="1"/>
</dbReference>
<evidence type="ECO:0000256" key="1">
    <source>
        <dbReference type="SAM" id="MobiDB-lite"/>
    </source>
</evidence>
<sequence>MSSSSSSSKRVGGRVRNPGLESRPSTSRSRRRRGRGGGNGVWPGPVVEALAFQVAIDAVTTNGRLAAATALATLFQVCSTWQAVSRSPLLWLNLTARVWNRHHLLRHTWRDEYIFWHQAAANFRMGRYVYSTLHFVPPNAAENAADGLSCRRLTLSDHHLAAGFSDGSVLLFYIPSRLHLSTFHPHHRDRLGRFSSAVSGIILTDARLVFASLDGDVHVVTVGGSLPPRRAHLGDVVNDGALVDFAGNDRWWVGLYAGVPGRAFHIWNAAREELVFVGGNLSDPEAVMGWHLLTELTDLVGRVRVTSHDSAVACTSLRIIVFDLANQGVVIGEEDRFPRGLVVGAFDARNDSFLAVDDRGAASVCRAADLSQRCWFSVRGASQGGVVGCMNGGFAVTAASGVIRVWDIERDEVGVYLRSLRERNLDVNLLVSDERHLAGWSRDGTLHLWDFGGQQ</sequence>
<dbReference type="InterPro" id="IPR036322">
    <property type="entry name" value="WD40_repeat_dom_sf"/>
</dbReference>
<gene>
    <name evidence="2" type="ORF">CCAM_LOCUS42565</name>
</gene>
<name>A0A484NIK3_9ASTE</name>
<evidence type="ECO:0000313" key="2">
    <source>
        <dbReference type="EMBL" id="VFR00790.1"/>
    </source>
</evidence>
<dbReference type="InterPro" id="IPR015943">
    <property type="entry name" value="WD40/YVTN_repeat-like_dom_sf"/>
</dbReference>
<dbReference type="InterPro" id="IPR036047">
    <property type="entry name" value="F-box-like_dom_sf"/>
</dbReference>
<evidence type="ECO:0008006" key="4">
    <source>
        <dbReference type="Google" id="ProtNLM"/>
    </source>
</evidence>
<protein>
    <recommendedName>
        <fullName evidence="4">Transcriptional regulator STERILE APETALA</fullName>
    </recommendedName>
</protein>
<proteinExistence type="predicted"/>
<organism evidence="2 3">
    <name type="scientific">Cuscuta campestris</name>
    <dbReference type="NCBI Taxonomy" id="132261"/>
    <lineage>
        <taxon>Eukaryota</taxon>
        <taxon>Viridiplantae</taxon>
        <taxon>Streptophyta</taxon>
        <taxon>Embryophyta</taxon>
        <taxon>Tracheophyta</taxon>
        <taxon>Spermatophyta</taxon>
        <taxon>Magnoliopsida</taxon>
        <taxon>eudicotyledons</taxon>
        <taxon>Gunneridae</taxon>
        <taxon>Pentapetalae</taxon>
        <taxon>asterids</taxon>
        <taxon>lamiids</taxon>
        <taxon>Solanales</taxon>
        <taxon>Convolvulaceae</taxon>
        <taxon>Cuscuteae</taxon>
        <taxon>Cuscuta</taxon>
        <taxon>Cuscuta subgen. Grammica</taxon>
        <taxon>Cuscuta sect. Cleistogrammica</taxon>
    </lineage>
</organism>
<feature type="region of interest" description="Disordered" evidence="1">
    <location>
        <begin position="1"/>
        <end position="40"/>
    </location>
</feature>